<evidence type="ECO:0000313" key="12">
    <source>
        <dbReference type="Proteomes" id="UP000183053"/>
    </source>
</evidence>
<evidence type="ECO:0000256" key="3">
    <source>
        <dbReference type="ARBA" id="ARBA00023125"/>
    </source>
</evidence>
<evidence type="ECO:0000256" key="5">
    <source>
        <dbReference type="SAM" id="MobiDB-lite"/>
    </source>
</evidence>
<reference evidence="8" key="1">
    <citation type="submission" date="2016-10" db="EMBL/GenBank/DDBJ databases">
        <authorList>
            <person name="de Groot N.N."/>
        </authorList>
    </citation>
    <scope>NUCLEOTIDE SEQUENCE [LARGE SCALE GENOMIC DNA]</scope>
    <source>
        <strain evidence="8">DSM 44142</strain>
    </source>
</reference>
<keyword evidence="2" id="KW-0815">Transposition</keyword>
<feature type="region of interest" description="Disordered" evidence="5">
    <location>
        <begin position="542"/>
        <end position="586"/>
    </location>
</feature>
<dbReference type="Pfam" id="PF22483">
    <property type="entry name" value="Mu-transpos_C_2"/>
    <property type="match status" value="1"/>
</dbReference>
<dbReference type="PANTHER" id="PTHR35004">
    <property type="entry name" value="TRANSPOSASE RV3428C-RELATED"/>
    <property type="match status" value="1"/>
</dbReference>
<dbReference type="InterPro" id="IPR054353">
    <property type="entry name" value="IstA-like_C"/>
</dbReference>
<dbReference type="PROSITE" id="PS50531">
    <property type="entry name" value="HTH_IS21"/>
    <property type="match status" value="1"/>
</dbReference>
<proteinExistence type="inferred from homology"/>
<dbReference type="PANTHER" id="PTHR35004:SF7">
    <property type="entry name" value="INTEGRASE PROTEIN"/>
    <property type="match status" value="1"/>
</dbReference>
<dbReference type="InterPro" id="IPR009057">
    <property type="entry name" value="Homeodomain-like_sf"/>
</dbReference>
<dbReference type="GO" id="GO:0032196">
    <property type="term" value="P:transposition"/>
    <property type="evidence" value="ECO:0007669"/>
    <property type="project" value="UniProtKB-KW"/>
</dbReference>
<dbReference type="STRING" id="47312.SAMN04489765_0164"/>
<evidence type="ECO:0000313" key="8">
    <source>
        <dbReference type="EMBL" id="SDQ41984.1"/>
    </source>
</evidence>
<feature type="domain" description="HTH IS21-type" evidence="6">
    <location>
        <begin position="8"/>
        <end position="70"/>
    </location>
</feature>
<dbReference type="EMBL" id="FNLF01000002">
    <property type="protein sequence ID" value="SDR20808.1"/>
    <property type="molecule type" value="Genomic_DNA"/>
</dbReference>
<gene>
    <name evidence="7" type="ORF">SAMN04489765_0164</name>
    <name evidence="8" type="ORF">SAMN04489765_0343</name>
    <name evidence="9" type="ORF">SAMN04489765_0663</name>
    <name evidence="10" type="ORF">SAMN04489765_3222</name>
    <name evidence="11" type="ORF">SAMN04489765_3841</name>
</gene>
<keyword evidence="3" id="KW-0238">DNA-binding</keyword>
<dbReference type="EMBL" id="FNLF01000002">
    <property type="protein sequence ID" value="SDQ50288.1"/>
    <property type="molecule type" value="Genomic_DNA"/>
</dbReference>
<reference evidence="12" key="2">
    <citation type="submission" date="2016-10" db="EMBL/GenBank/DDBJ databases">
        <authorList>
            <person name="Varghese N."/>
            <person name="Submissions S."/>
        </authorList>
    </citation>
    <scope>NUCLEOTIDE SEQUENCE [LARGE SCALE GENOMIC DNA]</scope>
    <source>
        <strain evidence="12">DSM 44142</strain>
    </source>
</reference>
<keyword evidence="4" id="KW-0233">DNA recombination</keyword>
<keyword evidence="12" id="KW-1185">Reference proteome</keyword>
<evidence type="ECO:0000313" key="9">
    <source>
        <dbReference type="EMBL" id="SDQ50288.1"/>
    </source>
</evidence>
<dbReference type="Proteomes" id="UP000183053">
    <property type="component" value="Unassembled WGS sequence"/>
</dbReference>
<feature type="compositionally biased region" description="Basic and acidic residues" evidence="5">
    <location>
        <begin position="47"/>
        <end position="58"/>
    </location>
</feature>
<dbReference type="AlphaFoldDB" id="A0A1H1AQT8"/>
<dbReference type="NCBIfam" id="NF033546">
    <property type="entry name" value="transpos_IS21"/>
    <property type="match status" value="1"/>
</dbReference>
<dbReference type="GO" id="GO:0003677">
    <property type="term" value="F:DNA binding"/>
    <property type="evidence" value="ECO:0007669"/>
    <property type="project" value="UniProtKB-KW"/>
</dbReference>
<accession>A0A1H1AQT8</accession>
<sequence>MMGSKVELFAQIRRDARVEGMSIRALARKHGVHRRTVRQALSSAEPPPRKTPERSSPRLDRFKAAIDEMLRSDLDAPRKQRHTATRIRERLAIEHDAVELSYSTVRDYVRVRRAQIEVEAGRRTEVFIAQDHAPGAEAEVDFGEVWVILGGVKTKCHMFVYRLSHSGKAIHRVYPTGGQEAFLEGHVEAFRELGGVPTRHIRYDNLTSAVVAVLQGGDRRRQENPRWTLFHSHYGFDPFYCQPGIAGAHEKGGVEGEVGWFRRNRLTPMPQVESLDELNEQIKAWEDRDEGRRIDGRLRTIGQDYEHDRAALAPLPVEDFDPGLILTPRVDRSAMITVRMVKYSVPAHLIGRRVRVSLQASQLLVYDGRTLVARHPRVAGRGTAKIDLDHYLEVLKFKPGALPGSTALAQARAAGVFTASHDAFWAAARRVNGDTDGTSELIDVLLLHRSLPAAAVIAGIDAALRVGAVSAEVVAVEARRAEARLLAHASVAADQTGGANAGRHLDRHAERREQRVVSLTQRRLADPAAVIAGLPPDRRPLPSVTAYDRLLPQHRRRTASDALPASLDPPPIESLDPPPIERPTRL</sequence>
<dbReference type="EMBL" id="FNLF01000002">
    <property type="protein sequence ID" value="SDQ41984.1"/>
    <property type="molecule type" value="Genomic_DNA"/>
</dbReference>
<evidence type="ECO:0000256" key="4">
    <source>
        <dbReference type="ARBA" id="ARBA00023172"/>
    </source>
</evidence>
<feature type="region of interest" description="Disordered" evidence="5">
    <location>
        <begin position="31"/>
        <end position="58"/>
    </location>
</feature>
<dbReference type="EMBL" id="FNLF01000002">
    <property type="protein sequence ID" value="SDQ37508.1"/>
    <property type="molecule type" value="Genomic_DNA"/>
</dbReference>
<feature type="compositionally biased region" description="Pro residues" evidence="5">
    <location>
        <begin position="567"/>
        <end position="586"/>
    </location>
</feature>
<protein>
    <submittedName>
        <fullName evidence="8">Transposase</fullName>
    </submittedName>
</protein>
<evidence type="ECO:0000256" key="2">
    <source>
        <dbReference type="ARBA" id="ARBA00022578"/>
    </source>
</evidence>
<dbReference type="InterPro" id="IPR017894">
    <property type="entry name" value="HTH_IS21_transposase_type"/>
</dbReference>
<evidence type="ECO:0000313" key="10">
    <source>
        <dbReference type="EMBL" id="SDR10344.1"/>
    </source>
</evidence>
<dbReference type="GO" id="GO:0006310">
    <property type="term" value="P:DNA recombination"/>
    <property type="evidence" value="ECO:0007669"/>
    <property type="project" value="UniProtKB-KW"/>
</dbReference>
<dbReference type="EMBL" id="FNLF01000002">
    <property type="protein sequence ID" value="SDR10344.1"/>
    <property type="molecule type" value="Genomic_DNA"/>
</dbReference>
<organism evidence="8 12">
    <name type="scientific">Tsukamurella pulmonis</name>
    <dbReference type="NCBI Taxonomy" id="47312"/>
    <lineage>
        <taxon>Bacteria</taxon>
        <taxon>Bacillati</taxon>
        <taxon>Actinomycetota</taxon>
        <taxon>Actinomycetes</taxon>
        <taxon>Mycobacteriales</taxon>
        <taxon>Tsukamurellaceae</taxon>
        <taxon>Tsukamurella</taxon>
    </lineage>
</organism>
<evidence type="ECO:0000256" key="1">
    <source>
        <dbReference type="ARBA" id="ARBA00009277"/>
    </source>
</evidence>
<evidence type="ECO:0000313" key="11">
    <source>
        <dbReference type="EMBL" id="SDR20808.1"/>
    </source>
</evidence>
<evidence type="ECO:0000259" key="6">
    <source>
        <dbReference type="PROSITE" id="PS50531"/>
    </source>
</evidence>
<dbReference type="SUPFAM" id="SSF46689">
    <property type="entry name" value="Homeodomain-like"/>
    <property type="match status" value="1"/>
</dbReference>
<feature type="region of interest" description="Disordered" evidence="5">
    <location>
        <begin position="497"/>
        <end position="519"/>
    </location>
</feature>
<evidence type="ECO:0000313" key="7">
    <source>
        <dbReference type="EMBL" id="SDQ37508.1"/>
    </source>
</evidence>
<feature type="compositionally biased region" description="Basic and acidic residues" evidence="5">
    <location>
        <begin position="503"/>
        <end position="515"/>
    </location>
</feature>
<comment type="similarity">
    <text evidence="1">Belongs to the transposase IS21/IS408/IS1162 family.</text>
</comment>
<name>A0A1H1AQT8_9ACTN</name>